<evidence type="ECO:0000313" key="2">
    <source>
        <dbReference type="Proteomes" id="UP001597475"/>
    </source>
</evidence>
<protein>
    <recommendedName>
        <fullName evidence="3">Lipoprotein</fullName>
    </recommendedName>
</protein>
<proteinExistence type="predicted"/>
<organism evidence="1 2">
    <name type="scientific">Deinococcus taklimakanensis</name>
    <dbReference type="NCBI Taxonomy" id="536443"/>
    <lineage>
        <taxon>Bacteria</taxon>
        <taxon>Thermotogati</taxon>
        <taxon>Deinococcota</taxon>
        <taxon>Deinococci</taxon>
        <taxon>Deinococcales</taxon>
        <taxon>Deinococcaceae</taxon>
        <taxon>Deinococcus</taxon>
    </lineage>
</organism>
<dbReference type="PROSITE" id="PS51257">
    <property type="entry name" value="PROKAR_LIPOPROTEIN"/>
    <property type="match status" value="1"/>
</dbReference>
<reference evidence="2" key="1">
    <citation type="journal article" date="2019" name="Int. J. Syst. Evol. Microbiol.">
        <title>The Global Catalogue of Microorganisms (GCM) 10K type strain sequencing project: providing services to taxonomists for standard genome sequencing and annotation.</title>
        <authorList>
            <consortium name="The Broad Institute Genomics Platform"/>
            <consortium name="The Broad Institute Genome Sequencing Center for Infectious Disease"/>
            <person name="Wu L."/>
            <person name="Ma J."/>
        </authorList>
    </citation>
    <scope>NUCLEOTIDE SEQUENCE [LARGE SCALE GENOMIC DNA]</scope>
    <source>
        <strain evidence="2">KCTC 33842</strain>
    </source>
</reference>
<comment type="caution">
    <text evidence="1">The sequence shown here is derived from an EMBL/GenBank/DDBJ whole genome shotgun (WGS) entry which is preliminary data.</text>
</comment>
<keyword evidence="2" id="KW-1185">Reference proteome</keyword>
<name>A0ABW5P0B9_9DEIO</name>
<evidence type="ECO:0000313" key="1">
    <source>
        <dbReference type="EMBL" id="MFD2608699.1"/>
    </source>
</evidence>
<sequence>MKRLVLFSALALSACAPTQSQSAKRVDPAELPAFLKPNTVWTLHLSATDTTPALQRTSVVGRDAERESDGISIFVPFVDSGLNNLAHFFMYAKPGKQEILTAVYVRETAGKENFTFCMVPEPSKVAGNKYNGIQFHQFNASPTEADFALLETYAETGVLPKGASSCQLELNSK</sequence>
<accession>A0ABW5P0B9</accession>
<dbReference type="RefSeq" id="WP_386843452.1">
    <property type="nucleotide sequence ID" value="NZ_JBHUMK010000014.1"/>
</dbReference>
<gene>
    <name evidence="1" type="ORF">ACFSR9_04485</name>
</gene>
<dbReference type="Proteomes" id="UP001597475">
    <property type="component" value="Unassembled WGS sequence"/>
</dbReference>
<evidence type="ECO:0008006" key="3">
    <source>
        <dbReference type="Google" id="ProtNLM"/>
    </source>
</evidence>
<dbReference type="EMBL" id="JBHUMK010000014">
    <property type="protein sequence ID" value="MFD2608699.1"/>
    <property type="molecule type" value="Genomic_DNA"/>
</dbReference>